<dbReference type="EMBL" id="QUAJ01000006">
    <property type="protein sequence ID" value="REI42063.1"/>
    <property type="molecule type" value="Genomic_DNA"/>
</dbReference>
<proteinExistence type="predicted"/>
<reference evidence="1 2" key="1">
    <citation type="submission" date="2018-08" db="EMBL/GenBank/DDBJ databases">
        <title>Draft genome sequence of Psychrilyobacter sp. strain SD5 isolated from Black Sea water.</title>
        <authorList>
            <person name="Yadav S."/>
            <person name="Villanueva L."/>
            <person name="Damste J.S.S."/>
        </authorList>
    </citation>
    <scope>NUCLEOTIDE SEQUENCE [LARGE SCALE GENOMIC DNA]</scope>
    <source>
        <strain evidence="1 2">SD5</strain>
    </source>
</reference>
<dbReference type="RefSeq" id="WP_114641747.1">
    <property type="nucleotide sequence ID" value="NZ_JAACIO010000007.1"/>
</dbReference>
<dbReference type="Proteomes" id="UP000263486">
    <property type="component" value="Unassembled WGS sequence"/>
</dbReference>
<evidence type="ECO:0000313" key="2">
    <source>
        <dbReference type="Proteomes" id="UP000263486"/>
    </source>
</evidence>
<sequence length="114" mass="13196">MSKIKFIPRDPIKPIFAIKISPTLGRVLDTLPDEGKRLCLIKTVLGIDPKRVVGLKNVLDENKNNGTIVIIYDYIYEKIMPKYDIPCDDNGFFKFKIYDMDFNTDINIEDLLKK</sequence>
<protein>
    <submittedName>
        <fullName evidence="1">Uncharacterized protein</fullName>
    </submittedName>
</protein>
<gene>
    <name evidence="1" type="ORF">DYH56_04915</name>
</gene>
<keyword evidence="2" id="KW-1185">Reference proteome</keyword>
<name>A0ABX9KIL1_9FUSO</name>
<organism evidence="1 2">
    <name type="scientific">Psychrilyobacter piezotolerans</name>
    <dbReference type="NCBI Taxonomy" id="2293438"/>
    <lineage>
        <taxon>Bacteria</taxon>
        <taxon>Fusobacteriati</taxon>
        <taxon>Fusobacteriota</taxon>
        <taxon>Fusobacteriia</taxon>
        <taxon>Fusobacteriales</taxon>
        <taxon>Fusobacteriaceae</taxon>
        <taxon>Psychrilyobacter</taxon>
    </lineage>
</organism>
<comment type="caution">
    <text evidence="1">The sequence shown here is derived from an EMBL/GenBank/DDBJ whole genome shotgun (WGS) entry which is preliminary data.</text>
</comment>
<accession>A0ABX9KIL1</accession>
<evidence type="ECO:0000313" key="1">
    <source>
        <dbReference type="EMBL" id="REI42063.1"/>
    </source>
</evidence>